<dbReference type="InterPro" id="IPR001138">
    <property type="entry name" value="Zn2Cys6_DnaBD"/>
</dbReference>
<dbReference type="GO" id="GO:0005634">
    <property type="term" value="C:nucleus"/>
    <property type="evidence" value="ECO:0007669"/>
    <property type="project" value="UniProtKB-SubCell"/>
</dbReference>
<evidence type="ECO:0000259" key="4">
    <source>
        <dbReference type="PROSITE" id="PS50048"/>
    </source>
</evidence>
<dbReference type="AlphaFoldDB" id="A0A316VME8"/>
<dbReference type="RefSeq" id="XP_025357573.1">
    <property type="nucleotide sequence ID" value="XM_025497547.1"/>
</dbReference>
<keyword evidence="2" id="KW-0539">Nucleus</keyword>
<dbReference type="PROSITE" id="PS50048">
    <property type="entry name" value="ZN2_CY6_FUNGAL_2"/>
    <property type="match status" value="1"/>
</dbReference>
<feature type="compositionally biased region" description="Basic and acidic residues" evidence="3">
    <location>
        <begin position="612"/>
        <end position="626"/>
    </location>
</feature>
<dbReference type="InterPro" id="IPR050613">
    <property type="entry name" value="Sec_Metabolite_Reg"/>
</dbReference>
<dbReference type="PANTHER" id="PTHR31001">
    <property type="entry name" value="UNCHARACTERIZED TRANSCRIPTIONAL REGULATORY PROTEIN"/>
    <property type="match status" value="1"/>
</dbReference>
<dbReference type="Gene3D" id="4.10.240.10">
    <property type="entry name" value="Zn(2)-C6 fungal-type DNA-binding domain"/>
    <property type="match status" value="1"/>
</dbReference>
<dbReference type="GO" id="GO:0000981">
    <property type="term" value="F:DNA-binding transcription factor activity, RNA polymerase II-specific"/>
    <property type="evidence" value="ECO:0007669"/>
    <property type="project" value="InterPro"/>
</dbReference>
<feature type="region of interest" description="Disordered" evidence="3">
    <location>
        <begin position="606"/>
        <end position="753"/>
    </location>
</feature>
<dbReference type="PROSITE" id="PS00463">
    <property type="entry name" value="ZN2_CY6_FUNGAL_1"/>
    <property type="match status" value="1"/>
</dbReference>
<gene>
    <name evidence="5" type="ORF">FA14DRAFT_152675</name>
</gene>
<reference evidence="5 6" key="1">
    <citation type="journal article" date="2018" name="Mol. Biol. Evol.">
        <title>Broad Genomic Sampling Reveals a Smut Pathogenic Ancestry of the Fungal Clade Ustilaginomycotina.</title>
        <authorList>
            <person name="Kijpornyongpan T."/>
            <person name="Mondo S.J."/>
            <person name="Barry K."/>
            <person name="Sandor L."/>
            <person name="Lee J."/>
            <person name="Lipzen A."/>
            <person name="Pangilinan J."/>
            <person name="LaButti K."/>
            <person name="Hainaut M."/>
            <person name="Henrissat B."/>
            <person name="Grigoriev I.V."/>
            <person name="Spatafora J.W."/>
            <person name="Aime M.C."/>
        </authorList>
    </citation>
    <scope>NUCLEOTIDE SEQUENCE [LARGE SCALE GENOMIC DNA]</scope>
    <source>
        <strain evidence="5 6">MCA 3882</strain>
    </source>
</reference>
<dbReference type="CDD" id="cd00067">
    <property type="entry name" value="GAL4"/>
    <property type="match status" value="1"/>
</dbReference>
<proteinExistence type="predicted"/>
<dbReference type="EMBL" id="KZ819602">
    <property type="protein sequence ID" value="PWN37271.1"/>
    <property type="molecule type" value="Genomic_DNA"/>
</dbReference>
<dbReference type="CDD" id="cd12148">
    <property type="entry name" value="fungal_TF_MHR"/>
    <property type="match status" value="1"/>
</dbReference>
<feature type="domain" description="Zn(2)-C6 fungal-type" evidence="4">
    <location>
        <begin position="16"/>
        <end position="47"/>
    </location>
</feature>
<feature type="compositionally biased region" description="Polar residues" evidence="3">
    <location>
        <begin position="683"/>
        <end position="741"/>
    </location>
</feature>
<comment type="subcellular location">
    <subcellularLocation>
        <location evidence="1">Nucleus</location>
    </subcellularLocation>
</comment>
<organism evidence="5 6">
    <name type="scientific">Meira miltonrushii</name>
    <dbReference type="NCBI Taxonomy" id="1280837"/>
    <lineage>
        <taxon>Eukaryota</taxon>
        <taxon>Fungi</taxon>
        <taxon>Dikarya</taxon>
        <taxon>Basidiomycota</taxon>
        <taxon>Ustilaginomycotina</taxon>
        <taxon>Exobasidiomycetes</taxon>
        <taxon>Exobasidiales</taxon>
        <taxon>Brachybasidiaceae</taxon>
        <taxon>Meira</taxon>
    </lineage>
</organism>
<dbReference type="SUPFAM" id="SSF57701">
    <property type="entry name" value="Zn2/Cys6 DNA-binding domain"/>
    <property type="match status" value="1"/>
</dbReference>
<protein>
    <recommendedName>
        <fullName evidence="4">Zn(2)-C6 fungal-type domain-containing protein</fullName>
    </recommendedName>
</protein>
<evidence type="ECO:0000313" key="6">
    <source>
        <dbReference type="Proteomes" id="UP000245771"/>
    </source>
</evidence>
<accession>A0A316VME8</accession>
<dbReference type="InterPro" id="IPR036864">
    <property type="entry name" value="Zn2-C6_fun-type_DNA-bd_sf"/>
</dbReference>
<sequence length="823" mass="91985">MTGQQPEVPIGMQRLSCLPCRKRKSKCDRTEPCSSCVLRNTERFCYTGEVMEDDAVSKSSQTRKEEKGNQARSANQALPPSQRPNKIRKKTDSTEAEAKSSTTNGGNKRSTTSTADKKESDFDRSTVLSAIQSVKATLSGLEAQLGRTDMVDVVADRVNAFVRWDEISAWLPPREEAESILDCYFVEVTWFLSAINSKMYMEMWKNFADGKPVPRTFAALTLFVIGNTLCLAPASHPVSRLPYSKDHKLFMEHGYRVLLPSDSPFTIIPQGPDLVQAQLYLAFYLSHNGWPDSCDIEMGKLLRYARAIHLFDEDKWNLPAMNDWEIELRRRMALDIEMLDRFLSVHFLRTPTLPERSNFQHGAYYTDECYDTKTGKLVGGTMDVLSSFPFHLRKSSISLCAHKTSLFLLNFLRLSPAERYQAARDLDREIQLTAEQALSGDLKYEDACNLSTMNSPGSIRRACQSLILYTSFKRQRCTITRQFLLDSDAPVELRVSALEHAKCIIEAVPSIISLATSPYLAYSPSWTSGHLFCAASTFAIVYLGEEEQKETSAELDWFAGKIFEVLDALSVLSLKDRVAQRCEELLIALCTSRDTLRAKFTASKTGKRQQVRLRERESMAKQREQFESSVNTEHSRKAHKETWPGFRSLMPEEGTGHIPPGVAHVADAPNRSPAYLKKLSKAGTPSSTKSNTSYSANRNNALSNDPMNASSASFFSSPEQIPGQTNTSGNHSSDSRNNSIAEETPESGEWWPALNDGQWNALINSLGGDWDSLAANNNNANNLNVNNNQNYVSSEAVQQNGIQPGNSDYFTSLHASMLPTMPI</sequence>
<evidence type="ECO:0000256" key="1">
    <source>
        <dbReference type="ARBA" id="ARBA00004123"/>
    </source>
</evidence>
<dbReference type="Pfam" id="PF00172">
    <property type="entry name" value="Zn_clus"/>
    <property type="match status" value="1"/>
</dbReference>
<evidence type="ECO:0000256" key="2">
    <source>
        <dbReference type="ARBA" id="ARBA00023242"/>
    </source>
</evidence>
<dbReference type="STRING" id="1280837.A0A316VME8"/>
<evidence type="ECO:0000256" key="3">
    <source>
        <dbReference type="SAM" id="MobiDB-lite"/>
    </source>
</evidence>
<feature type="region of interest" description="Disordered" evidence="3">
    <location>
        <begin position="53"/>
        <end position="119"/>
    </location>
</feature>
<evidence type="ECO:0000313" key="5">
    <source>
        <dbReference type="EMBL" id="PWN37271.1"/>
    </source>
</evidence>
<dbReference type="GeneID" id="37019328"/>
<dbReference type="InParanoid" id="A0A316VME8"/>
<feature type="compositionally biased region" description="Polar residues" evidence="3">
    <location>
        <begin position="70"/>
        <end position="79"/>
    </location>
</feature>
<keyword evidence="6" id="KW-1185">Reference proteome</keyword>
<feature type="compositionally biased region" description="Polar residues" evidence="3">
    <location>
        <begin position="99"/>
        <end position="114"/>
    </location>
</feature>
<name>A0A316VME8_9BASI</name>
<dbReference type="Proteomes" id="UP000245771">
    <property type="component" value="Unassembled WGS sequence"/>
</dbReference>
<dbReference type="SMART" id="SM00066">
    <property type="entry name" value="GAL4"/>
    <property type="match status" value="1"/>
</dbReference>
<dbReference type="GO" id="GO:0008270">
    <property type="term" value="F:zinc ion binding"/>
    <property type="evidence" value="ECO:0007669"/>
    <property type="project" value="InterPro"/>
</dbReference>
<dbReference type="OrthoDB" id="6780543at2759"/>